<dbReference type="eggNOG" id="ENOG502T05N">
    <property type="taxonomic scope" value="Eukaryota"/>
</dbReference>
<gene>
    <name evidence="3" type="ORF">AGABI1DRAFT_96031</name>
</gene>
<dbReference type="PROSITE" id="PS50097">
    <property type="entry name" value="BTB"/>
    <property type="match status" value="1"/>
</dbReference>
<dbReference type="STRING" id="597362.K5XHH4"/>
<name>K5XHH4_AGABU</name>
<dbReference type="KEGG" id="abp:AGABI1DRAFT96031"/>
<dbReference type="OrthoDB" id="3227712at2759"/>
<reference evidence="4" key="1">
    <citation type="journal article" date="2012" name="Proc. Natl. Acad. Sci. U.S.A.">
        <title>Genome sequence of the button mushroom Agaricus bisporus reveals mechanisms governing adaptation to a humic-rich ecological niche.</title>
        <authorList>
            <person name="Morin E."/>
            <person name="Kohler A."/>
            <person name="Baker A.R."/>
            <person name="Foulongne-Oriol M."/>
            <person name="Lombard V."/>
            <person name="Nagy L.G."/>
            <person name="Ohm R.A."/>
            <person name="Patyshakuliyeva A."/>
            <person name="Brun A."/>
            <person name="Aerts A.L."/>
            <person name="Bailey A.M."/>
            <person name="Billette C."/>
            <person name="Coutinho P.M."/>
            <person name="Deakin G."/>
            <person name="Doddapaneni H."/>
            <person name="Floudas D."/>
            <person name="Grimwood J."/>
            <person name="Hilden K."/>
            <person name="Kuees U."/>
            <person name="LaButti K.M."/>
            <person name="Lapidus A."/>
            <person name="Lindquist E.A."/>
            <person name="Lucas S.M."/>
            <person name="Murat C."/>
            <person name="Riley R.W."/>
            <person name="Salamov A.A."/>
            <person name="Schmutz J."/>
            <person name="Subramanian V."/>
            <person name="Woesten H.A.B."/>
            <person name="Xu J."/>
            <person name="Eastwood D.C."/>
            <person name="Foster G.D."/>
            <person name="Sonnenberg A.S."/>
            <person name="Cullen D."/>
            <person name="de Vries R.P."/>
            <person name="Lundell T."/>
            <person name="Hibbett D.S."/>
            <person name="Henrissat B."/>
            <person name="Burton K.S."/>
            <person name="Kerrigan R.W."/>
            <person name="Challen M.P."/>
            <person name="Grigoriev I.V."/>
            <person name="Martin F."/>
        </authorList>
    </citation>
    <scope>NUCLEOTIDE SEQUENCE [LARGE SCALE GENOMIC DNA]</scope>
    <source>
        <strain evidence="4">JB137-S8 / ATCC MYA-4627 / FGSC 10392</strain>
    </source>
</reference>
<feature type="domain" description="BTB" evidence="2">
    <location>
        <begin position="20"/>
        <end position="89"/>
    </location>
</feature>
<evidence type="ECO:0000259" key="2">
    <source>
        <dbReference type="PROSITE" id="PS50097"/>
    </source>
</evidence>
<dbReference type="InterPro" id="IPR011333">
    <property type="entry name" value="SKP1/BTB/POZ_sf"/>
</dbReference>
<dbReference type="SUPFAM" id="SSF54695">
    <property type="entry name" value="POZ domain"/>
    <property type="match status" value="1"/>
</dbReference>
<feature type="region of interest" description="Disordered" evidence="1">
    <location>
        <begin position="208"/>
        <end position="260"/>
    </location>
</feature>
<sequence>MQTTSESFTPIPEDLIIRGADIVFMTDDGSKFHVHAYFFTRESVYWQQKLTGHNEPHHPLSKRYTPNDPYIIHDVDSHDFRKFLRVFYNMRYGDYSFFTNLDWVAILSVAHKWEFPQVKTLSKHYLGTMGYGVVERTCGVHSSFLVCTFLLSITHLPRSWLLSPFYNTLCISLRFTNLLFPLLALKSLPLLQPELRLKVVTLEGELIPTPEVPTSSTPAISSPELHESTTTPVSPSVGGTPTQCESSPAPIQQPDSPDQVPVVRRSQRTWQPSQKAREILEGKAITVVEELDWEEVHVLVTEMEIMEALEPRTWKEATQRTDWPLWKKAMEEELATLQAAGTWELVDCPLGINIVGSKWVFKAKKDAVLRPKPFYA</sequence>
<protein>
    <recommendedName>
        <fullName evidence="2">BTB domain-containing protein</fullName>
    </recommendedName>
</protein>
<dbReference type="Pfam" id="PF00651">
    <property type="entry name" value="BTB"/>
    <property type="match status" value="1"/>
</dbReference>
<evidence type="ECO:0000313" key="3">
    <source>
        <dbReference type="EMBL" id="EKM73870.1"/>
    </source>
</evidence>
<evidence type="ECO:0000313" key="4">
    <source>
        <dbReference type="Proteomes" id="UP000008493"/>
    </source>
</evidence>
<dbReference type="AlphaFoldDB" id="K5XHH4"/>
<dbReference type="Gene3D" id="3.30.710.10">
    <property type="entry name" value="Potassium Channel Kv1.1, Chain A"/>
    <property type="match status" value="1"/>
</dbReference>
<feature type="compositionally biased region" description="Polar residues" evidence="1">
    <location>
        <begin position="228"/>
        <end position="256"/>
    </location>
</feature>
<dbReference type="Proteomes" id="UP000008493">
    <property type="component" value="Unassembled WGS sequence"/>
</dbReference>
<evidence type="ECO:0000256" key="1">
    <source>
        <dbReference type="SAM" id="MobiDB-lite"/>
    </source>
</evidence>
<dbReference type="EMBL" id="JH971921">
    <property type="protein sequence ID" value="EKM73870.1"/>
    <property type="molecule type" value="Genomic_DNA"/>
</dbReference>
<dbReference type="InterPro" id="IPR000210">
    <property type="entry name" value="BTB/POZ_dom"/>
</dbReference>
<dbReference type="SMART" id="SM00225">
    <property type="entry name" value="BTB"/>
    <property type="match status" value="1"/>
</dbReference>
<dbReference type="HOGENOM" id="CLU_735597_0_0_1"/>
<organism evidence="3 4">
    <name type="scientific">Agaricus bisporus var. burnettii (strain JB137-S8 / ATCC MYA-4627 / FGSC 10392)</name>
    <name type="common">White button mushroom</name>
    <dbReference type="NCBI Taxonomy" id="597362"/>
    <lineage>
        <taxon>Eukaryota</taxon>
        <taxon>Fungi</taxon>
        <taxon>Dikarya</taxon>
        <taxon>Basidiomycota</taxon>
        <taxon>Agaricomycotina</taxon>
        <taxon>Agaricomycetes</taxon>
        <taxon>Agaricomycetidae</taxon>
        <taxon>Agaricales</taxon>
        <taxon>Agaricineae</taxon>
        <taxon>Agaricaceae</taxon>
        <taxon>Agaricus</taxon>
    </lineage>
</organism>
<dbReference type="RefSeq" id="XP_007335491.1">
    <property type="nucleotide sequence ID" value="XM_007335429.1"/>
</dbReference>
<proteinExistence type="predicted"/>
<accession>K5XHH4</accession>
<dbReference type="GeneID" id="18832795"/>
<dbReference type="InParanoid" id="K5XHH4"/>
<keyword evidence="4" id="KW-1185">Reference proteome</keyword>